<dbReference type="InterPro" id="IPR001650">
    <property type="entry name" value="Helicase_C-like"/>
</dbReference>
<dbReference type="GO" id="GO:0016787">
    <property type="term" value="F:hydrolase activity"/>
    <property type="evidence" value="ECO:0007669"/>
    <property type="project" value="UniProtKB-KW"/>
</dbReference>
<name>A0A194AHV6_9BACT</name>
<dbReference type="Pfam" id="PF00270">
    <property type="entry name" value="DEAD"/>
    <property type="match status" value="1"/>
</dbReference>
<evidence type="ECO:0000259" key="6">
    <source>
        <dbReference type="PROSITE" id="PS51192"/>
    </source>
</evidence>
<dbReference type="Gene3D" id="3.40.50.300">
    <property type="entry name" value="P-loop containing nucleotide triphosphate hydrolases"/>
    <property type="match status" value="2"/>
</dbReference>
<evidence type="ECO:0000256" key="2">
    <source>
        <dbReference type="ARBA" id="ARBA00022801"/>
    </source>
</evidence>
<dbReference type="SMART" id="SM00487">
    <property type="entry name" value="DEXDc"/>
    <property type="match status" value="1"/>
</dbReference>
<dbReference type="GO" id="GO:0033592">
    <property type="term" value="F:RNA strand annealing activity"/>
    <property type="evidence" value="ECO:0007669"/>
    <property type="project" value="TreeGrafter"/>
</dbReference>
<dbReference type="PROSITE" id="PS51192">
    <property type="entry name" value="HELICASE_ATP_BIND_1"/>
    <property type="match status" value="1"/>
</dbReference>
<keyword evidence="1" id="KW-0547">Nucleotide-binding</keyword>
<dbReference type="SMART" id="SM00490">
    <property type="entry name" value="HELICc"/>
    <property type="match status" value="1"/>
</dbReference>
<gene>
    <name evidence="9" type="ORF">DPF_1627</name>
</gene>
<keyword evidence="4" id="KW-0067">ATP-binding</keyword>
<dbReference type="Pfam" id="PF00271">
    <property type="entry name" value="Helicase_C"/>
    <property type="match status" value="1"/>
</dbReference>
<dbReference type="InterPro" id="IPR011545">
    <property type="entry name" value="DEAD/DEAH_box_helicase_dom"/>
</dbReference>
<dbReference type="PROSITE" id="PS51194">
    <property type="entry name" value="HELICASE_CTER"/>
    <property type="match status" value="1"/>
</dbReference>
<dbReference type="GO" id="GO:0005524">
    <property type="term" value="F:ATP binding"/>
    <property type="evidence" value="ECO:0007669"/>
    <property type="project" value="UniProtKB-KW"/>
</dbReference>
<keyword evidence="3 9" id="KW-0347">Helicase</keyword>
<dbReference type="STRING" id="1592317.DPF_1627"/>
<dbReference type="PANTHER" id="PTHR47963">
    <property type="entry name" value="DEAD-BOX ATP-DEPENDENT RNA HELICASE 47, MITOCHONDRIAL"/>
    <property type="match status" value="1"/>
</dbReference>
<dbReference type="InterPro" id="IPR044742">
    <property type="entry name" value="DEAD/DEAH_RhlB"/>
</dbReference>
<feature type="domain" description="DEAD-box RNA helicase Q" evidence="8">
    <location>
        <begin position="2"/>
        <end position="30"/>
    </location>
</feature>
<evidence type="ECO:0000256" key="3">
    <source>
        <dbReference type="ARBA" id="ARBA00022806"/>
    </source>
</evidence>
<dbReference type="CDD" id="cd18787">
    <property type="entry name" value="SF2_C_DEAD"/>
    <property type="match status" value="1"/>
</dbReference>
<accession>A0A194AHV6</accession>
<feature type="short sequence motif" description="Q motif" evidence="5">
    <location>
        <begin position="2"/>
        <end position="30"/>
    </location>
</feature>
<dbReference type="GO" id="GO:0003724">
    <property type="term" value="F:RNA helicase activity"/>
    <property type="evidence" value="ECO:0007669"/>
    <property type="project" value="InterPro"/>
</dbReference>
<organism evidence="9 10">
    <name type="scientific">Desulfoplanes formicivorans</name>
    <dbReference type="NCBI Taxonomy" id="1592317"/>
    <lineage>
        <taxon>Bacteria</taxon>
        <taxon>Pseudomonadati</taxon>
        <taxon>Thermodesulfobacteriota</taxon>
        <taxon>Desulfovibrionia</taxon>
        <taxon>Desulfovibrionales</taxon>
        <taxon>Desulfoplanaceae</taxon>
        <taxon>Desulfoplanes</taxon>
    </lineage>
</organism>
<feature type="domain" description="Helicase C-terminal" evidence="7">
    <location>
        <begin position="231"/>
        <end position="375"/>
    </location>
</feature>
<evidence type="ECO:0000313" key="10">
    <source>
        <dbReference type="Proteomes" id="UP000095200"/>
    </source>
</evidence>
<evidence type="ECO:0000259" key="8">
    <source>
        <dbReference type="PROSITE" id="PS51195"/>
    </source>
</evidence>
<dbReference type="InterPro" id="IPR014014">
    <property type="entry name" value="RNA_helicase_DEAD_Q_motif"/>
</dbReference>
<dbReference type="SUPFAM" id="SSF52540">
    <property type="entry name" value="P-loop containing nucleoside triphosphate hydrolases"/>
    <property type="match status" value="1"/>
</dbReference>
<protein>
    <submittedName>
        <fullName evidence="9">DEAD/DEAH box helicase</fullName>
    </submittedName>
</protein>
<keyword evidence="2" id="KW-0378">Hydrolase</keyword>
<evidence type="ECO:0000256" key="4">
    <source>
        <dbReference type="ARBA" id="ARBA00022840"/>
    </source>
</evidence>
<comment type="caution">
    <text evidence="9">The sequence shown here is derived from an EMBL/GenBank/DDBJ whole genome shotgun (WGS) entry which is preliminary data.</text>
</comment>
<feature type="domain" description="Helicase ATP-binding" evidence="6">
    <location>
        <begin position="33"/>
        <end position="205"/>
    </location>
</feature>
<dbReference type="InterPro" id="IPR027417">
    <property type="entry name" value="P-loop_NTPase"/>
</dbReference>
<dbReference type="PROSITE" id="PS51195">
    <property type="entry name" value="Q_MOTIF"/>
    <property type="match status" value="1"/>
</dbReference>
<evidence type="ECO:0000256" key="5">
    <source>
        <dbReference type="PROSITE-ProRule" id="PRU00552"/>
    </source>
</evidence>
<proteinExistence type="predicted"/>
<dbReference type="GO" id="GO:0009409">
    <property type="term" value="P:response to cold"/>
    <property type="evidence" value="ECO:0007669"/>
    <property type="project" value="TreeGrafter"/>
</dbReference>
<dbReference type="PANTHER" id="PTHR47963:SF7">
    <property type="entry name" value="ATP-DEPENDENT RNA HELICASE YFML-RELATED"/>
    <property type="match status" value="1"/>
</dbReference>
<dbReference type="CDD" id="cd00268">
    <property type="entry name" value="DEADc"/>
    <property type="match status" value="1"/>
</dbReference>
<keyword evidence="10" id="KW-1185">Reference proteome</keyword>
<dbReference type="AlphaFoldDB" id="A0A194AHV6"/>
<dbReference type="InterPro" id="IPR050547">
    <property type="entry name" value="DEAD_box_RNA_helicases"/>
</dbReference>
<dbReference type="OrthoDB" id="9815222at2"/>
<dbReference type="EMBL" id="BDFE01000016">
    <property type="protein sequence ID" value="GAU08908.1"/>
    <property type="molecule type" value="Genomic_DNA"/>
</dbReference>
<dbReference type="InterPro" id="IPR014001">
    <property type="entry name" value="Helicase_ATP-bd"/>
</dbReference>
<dbReference type="GO" id="GO:0005829">
    <property type="term" value="C:cytosol"/>
    <property type="evidence" value="ECO:0007669"/>
    <property type="project" value="TreeGrafter"/>
</dbReference>
<evidence type="ECO:0000259" key="7">
    <source>
        <dbReference type="PROSITE" id="PS51194"/>
    </source>
</evidence>
<sequence length="382" mass="42441">MMTFEQLGLAPELVKGLADERITTPTPIQERSIPVLLQKKDVYVCSATGTGKTLAYLLPLFQNIDIRQKSVQAMVIAPTHELAMQIFRQAKKLAESSGMGVRTLALIGGVAVKRQIEGLKHKPHLIVGSTGRILHLMDLKKINGHTITTVVVDEVDRLLGGDTTEKVRDLIARTSRSRRLVYVSATVQPVSLREVKVLAPEVIEIHVHANQVSSTISHQYLVCEEREKGDVLRKLMHALHPHRAIAFVHRNRTAEIIADRLRYHKLPVADIHGAHDKLSRQKGIEDLQKGRVRLLLASDVAARGLDIRDVTHIFNVDIPSSSKDYLHRVGRTGRAGAQGCALSLVTPQEVRIVQRFRKELGIEISPVRLFRGAVEVCTSDEG</sequence>
<evidence type="ECO:0000256" key="1">
    <source>
        <dbReference type="ARBA" id="ARBA00022741"/>
    </source>
</evidence>
<evidence type="ECO:0000313" key="9">
    <source>
        <dbReference type="EMBL" id="GAU08908.1"/>
    </source>
</evidence>
<dbReference type="Proteomes" id="UP000095200">
    <property type="component" value="Unassembled WGS sequence"/>
</dbReference>
<reference evidence="10" key="1">
    <citation type="submission" date="2016-06" db="EMBL/GenBank/DDBJ databases">
        <title>Draft genome sequence of Desulfoplanes formicivorans strain Pf12B.</title>
        <authorList>
            <person name="Watanabe M."/>
            <person name="Kojima H."/>
            <person name="Fukui M."/>
        </authorList>
    </citation>
    <scope>NUCLEOTIDE SEQUENCE [LARGE SCALE GENOMIC DNA]</scope>
    <source>
        <strain evidence="10">Pf12B</strain>
    </source>
</reference>
<dbReference type="GO" id="GO:0005840">
    <property type="term" value="C:ribosome"/>
    <property type="evidence" value="ECO:0007669"/>
    <property type="project" value="TreeGrafter"/>
</dbReference>